<dbReference type="AlphaFoldDB" id="A0AAD4QZM4"/>
<evidence type="ECO:0000313" key="2">
    <source>
        <dbReference type="Proteomes" id="UP001201812"/>
    </source>
</evidence>
<accession>A0AAD4QZM4</accession>
<proteinExistence type="predicted"/>
<protein>
    <submittedName>
        <fullName evidence="1">Uncharacterized protein</fullName>
    </submittedName>
</protein>
<sequence length="214" mass="24928">MLQIYRTWYLCNKQLVEVETQQYWWGRAGGCDFLRKSCFELIHEPSQIDTVSEYPKMSEVRAQIDYDSPELDEDYEDTRTIYPLIEDDKSDTFLAHSEQMPIPLPFCDERDLFFEVALHAPKKVCLSNGTAEMSYTVHCQILTKLKVVPESYQPITLESQLPDLVPLLNKQALNTYGSDYDHRYCPLPKAVIEGQLKNVPWNAKFVNCEHDHLD</sequence>
<dbReference type="Proteomes" id="UP001201812">
    <property type="component" value="Unassembled WGS sequence"/>
</dbReference>
<dbReference type="EMBL" id="JAKKPZ010000020">
    <property type="protein sequence ID" value="KAI1711901.1"/>
    <property type="molecule type" value="Genomic_DNA"/>
</dbReference>
<reference evidence="1" key="1">
    <citation type="submission" date="2022-01" db="EMBL/GenBank/DDBJ databases">
        <title>Genome Sequence Resource for Two Populations of Ditylenchus destructor, the Migratory Endoparasitic Phytonematode.</title>
        <authorList>
            <person name="Zhang H."/>
            <person name="Lin R."/>
            <person name="Xie B."/>
        </authorList>
    </citation>
    <scope>NUCLEOTIDE SEQUENCE</scope>
    <source>
        <strain evidence="1">BazhouSP</strain>
    </source>
</reference>
<comment type="caution">
    <text evidence="1">The sequence shown here is derived from an EMBL/GenBank/DDBJ whole genome shotgun (WGS) entry which is preliminary data.</text>
</comment>
<organism evidence="1 2">
    <name type="scientific">Ditylenchus destructor</name>
    <dbReference type="NCBI Taxonomy" id="166010"/>
    <lineage>
        <taxon>Eukaryota</taxon>
        <taxon>Metazoa</taxon>
        <taxon>Ecdysozoa</taxon>
        <taxon>Nematoda</taxon>
        <taxon>Chromadorea</taxon>
        <taxon>Rhabditida</taxon>
        <taxon>Tylenchina</taxon>
        <taxon>Tylenchomorpha</taxon>
        <taxon>Sphaerularioidea</taxon>
        <taxon>Anguinidae</taxon>
        <taxon>Anguininae</taxon>
        <taxon>Ditylenchus</taxon>
    </lineage>
</organism>
<keyword evidence="2" id="KW-1185">Reference proteome</keyword>
<evidence type="ECO:0000313" key="1">
    <source>
        <dbReference type="EMBL" id="KAI1711901.1"/>
    </source>
</evidence>
<name>A0AAD4QZM4_9BILA</name>
<gene>
    <name evidence="1" type="ORF">DdX_09861</name>
</gene>